<dbReference type="InterPro" id="IPR006464">
    <property type="entry name" value="AcTrfase_RimI/Ard1"/>
</dbReference>
<dbReference type="PANTHER" id="PTHR13947">
    <property type="entry name" value="GNAT FAMILY N-ACETYLTRANSFERASE"/>
    <property type="match status" value="1"/>
</dbReference>
<feature type="active site" description="Proton donor" evidence="2">
    <location>
        <position position="134"/>
    </location>
</feature>
<keyword evidence="2" id="KW-0012">Acyltransferase</keyword>
<evidence type="ECO:0000259" key="3">
    <source>
        <dbReference type="PROSITE" id="PS51186"/>
    </source>
</evidence>
<protein>
    <recommendedName>
        <fullName evidence="2">[Ribosomal protein bS18]-alanine N-acetyltransferase</fullName>
        <ecNumber evidence="2">2.3.1.266</ecNumber>
    </recommendedName>
</protein>
<dbReference type="AlphaFoldDB" id="A0A4Q7NCG1"/>
<dbReference type="Pfam" id="PF00583">
    <property type="entry name" value="Acetyltransf_1"/>
    <property type="match status" value="1"/>
</dbReference>
<dbReference type="NCBIfam" id="TIGR01575">
    <property type="entry name" value="rimI"/>
    <property type="match status" value="1"/>
</dbReference>
<dbReference type="HAMAP" id="MF_02210">
    <property type="entry name" value="RimI"/>
    <property type="match status" value="1"/>
</dbReference>
<keyword evidence="1 2" id="KW-0808">Transferase</keyword>
<feature type="binding site" evidence="2">
    <location>
        <position position="127"/>
    </location>
    <ligand>
        <name>acetyl-CoA</name>
        <dbReference type="ChEBI" id="CHEBI:57288"/>
    </ligand>
</feature>
<evidence type="ECO:0000313" key="4">
    <source>
        <dbReference type="EMBL" id="RZS80721.1"/>
    </source>
</evidence>
<dbReference type="GO" id="GO:0005737">
    <property type="term" value="C:cytoplasm"/>
    <property type="evidence" value="ECO:0007669"/>
    <property type="project" value="UniProtKB-SubCell"/>
</dbReference>
<comment type="catalytic activity">
    <reaction evidence="2">
        <text>N-terminal L-alanyl-[ribosomal protein bS18] + acetyl-CoA = N-terminal N(alpha)-acetyl-L-alanyl-[ribosomal protein bS18] + CoA + H(+)</text>
        <dbReference type="Rhea" id="RHEA:43756"/>
        <dbReference type="Rhea" id="RHEA-COMP:10676"/>
        <dbReference type="Rhea" id="RHEA-COMP:10677"/>
        <dbReference type="ChEBI" id="CHEBI:15378"/>
        <dbReference type="ChEBI" id="CHEBI:57287"/>
        <dbReference type="ChEBI" id="CHEBI:57288"/>
        <dbReference type="ChEBI" id="CHEBI:64718"/>
        <dbReference type="ChEBI" id="CHEBI:83683"/>
        <dbReference type="EC" id="2.3.1.266"/>
    </reaction>
</comment>
<feature type="domain" description="N-acetyltransferase" evidence="3">
    <location>
        <begin position="21"/>
        <end position="166"/>
    </location>
</feature>
<comment type="caution">
    <text evidence="4">The sequence shown here is derived from an EMBL/GenBank/DDBJ whole genome shotgun (WGS) entry which is preliminary data.</text>
</comment>
<organism evidence="4 5">
    <name type="scientific">Pigmentiphaga kullae</name>
    <dbReference type="NCBI Taxonomy" id="151784"/>
    <lineage>
        <taxon>Bacteria</taxon>
        <taxon>Pseudomonadati</taxon>
        <taxon>Pseudomonadota</taxon>
        <taxon>Betaproteobacteria</taxon>
        <taxon>Burkholderiales</taxon>
        <taxon>Alcaligenaceae</taxon>
        <taxon>Pigmentiphaga</taxon>
    </lineage>
</organism>
<dbReference type="InterPro" id="IPR016181">
    <property type="entry name" value="Acyl_CoA_acyltransferase"/>
</dbReference>
<evidence type="ECO:0000256" key="2">
    <source>
        <dbReference type="HAMAP-Rule" id="MF_02210"/>
    </source>
</evidence>
<sequence>MSAVQGRAPIDAARILAAWGQACRPMTEQDLDQVDAVERQIYSFPWTRGNFADSLRSGYDAWVVRDGDRLLGYCVVMVALDEAHLLNISVAPQAQGVGLGRRLLAWVEQCAAARQAHSLLLEVRPSNLVAKGLYERAGYERIGLRRGYYPSLRGREDAIVMRKALAVHPIPGGFHGD</sequence>
<name>A0A4Q7NCG1_9BURK</name>
<comment type="caution">
    <text evidence="2">Lacks conserved residue(s) required for the propagation of feature annotation.</text>
</comment>
<comment type="similarity">
    <text evidence="2">Belongs to the acetyltransferase family. RimI subfamily.</text>
</comment>
<comment type="subcellular location">
    <subcellularLocation>
        <location evidence="2">Cytoplasm</location>
    </subcellularLocation>
</comment>
<evidence type="ECO:0000313" key="5">
    <source>
        <dbReference type="Proteomes" id="UP000292445"/>
    </source>
</evidence>
<proteinExistence type="inferred from homology"/>
<feature type="active site" description="Proton acceptor" evidence="2">
    <location>
        <position position="122"/>
    </location>
</feature>
<comment type="function">
    <text evidence="2">Acetylates the N-terminal alanine of ribosomal protein bS18.</text>
</comment>
<accession>A0A4Q7NCG1</accession>
<dbReference type="Proteomes" id="UP000292445">
    <property type="component" value="Unassembled WGS sequence"/>
</dbReference>
<dbReference type="RefSeq" id="WP_207221988.1">
    <property type="nucleotide sequence ID" value="NZ_SGXC01000002.1"/>
</dbReference>
<keyword evidence="5" id="KW-1185">Reference proteome</keyword>
<dbReference type="InterPro" id="IPR043690">
    <property type="entry name" value="RimI"/>
</dbReference>
<dbReference type="GO" id="GO:0008999">
    <property type="term" value="F:protein-N-terminal-alanine acetyltransferase activity"/>
    <property type="evidence" value="ECO:0007669"/>
    <property type="project" value="UniProtKB-UniRule"/>
</dbReference>
<dbReference type="PROSITE" id="PS51186">
    <property type="entry name" value="GNAT"/>
    <property type="match status" value="1"/>
</dbReference>
<reference evidence="4 5" key="1">
    <citation type="submission" date="2019-02" db="EMBL/GenBank/DDBJ databases">
        <title>Genomic Encyclopedia of Type Strains, Phase IV (KMG-IV): sequencing the most valuable type-strain genomes for metagenomic binning, comparative biology and taxonomic classification.</title>
        <authorList>
            <person name="Goeker M."/>
        </authorList>
    </citation>
    <scope>NUCLEOTIDE SEQUENCE [LARGE SCALE GENOMIC DNA]</scope>
    <source>
        <strain evidence="4 5">K24</strain>
    </source>
</reference>
<dbReference type="SUPFAM" id="SSF55729">
    <property type="entry name" value="Acyl-CoA N-acyltransferases (Nat)"/>
    <property type="match status" value="1"/>
</dbReference>
<dbReference type="Gene3D" id="3.40.630.30">
    <property type="match status" value="1"/>
</dbReference>
<dbReference type="InterPro" id="IPR000182">
    <property type="entry name" value="GNAT_dom"/>
</dbReference>
<dbReference type="PANTHER" id="PTHR13947:SF37">
    <property type="entry name" value="LD18367P"/>
    <property type="match status" value="1"/>
</dbReference>
<dbReference type="EMBL" id="SGXC01000002">
    <property type="protein sequence ID" value="RZS80721.1"/>
    <property type="molecule type" value="Genomic_DNA"/>
</dbReference>
<gene>
    <name evidence="2" type="primary">rimI</name>
    <name evidence="4" type="ORF">EV675_3333</name>
</gene>
<dbReference type="EC" id="2.3.1.266" evidence="2"/>
<dbReference type="InterPro" id="IPR050769">
    <property type="entry name" value="NAT_camello-type"/>
</dbReference>
<keyword evidence="2" id="KW-0963">Cytoplasm</keyword>
<dbReference type="CDD" id="cd04301">
    <property type="entry name" value="NAT_SF"/>
    <property type="match status" value="1"/>
</dbReference>
<evidence type="ECO:0000256" key="1">
    <source>
        <dbReference type="ARBA" id="ARBA00022679"/>
    </source>
</evidence>